<protein>
    <submittedName>
        <fullName evidence="3">Cell wall hydrolase</fullName>
    </submittedName>
</protein>
<dbReference type="Gene3D" id="6.20.240.60">
    <property type="match status" value="1"/>
</dbReference>
<dbReference type="InterPro" id="IPR042047">
    <property type="entry name" value="SleB_dom1"/>
</dbReference>
<proteinExistence type="predicted"/>
<keyword evidence="1" id="KW-0732">Signal</keyword>
<accession>A0ABU9XH01</accession>
<dbReference type="Pfam" id="PF01476">
    <property type="entry name" value="LysM"/>
    <property type="match status" value="1"/>
</dbReference>
<comment type="caution">
    <text evidence="3">The sequence shown here is derived from an EMBL/GenBank/DDBJ whole genome shotgun (WGS) entry which is preliminary data.</text>
</comment>
<keyword evidence="4" id="KW-1185">Reference proteome</keyword>
<evidence type="ECO:0000259" key="2">
    <source>
        <dbReference type="PROSITE" id="PS51782"/>
    </source>
</evidence>
<dbReference type="CDD" id="cd00118">
    <property type="entry name" value="LysM"/>
    <property type="match status" value="1"/>
</dbReference>
<organism evidence="3 4">
    <name type="scientific">Ornithinibacillus xuwenensis</name>
    <dbReference type="NCBI Taxonomy" id="3144668"/>
    <lineage>
        <taxon>Bacteria</taxon>
        <taxon>Bacillati</taxon>
        <taxon>Bacillota</taxon>
        <taxon>Bacilli</taxon>
        <taxon>Bacillales</taxon>
        <taxon>Bacillaceae</taxon>
        <taxon>Ornithinibacillus</taxon>
    </lineage>
</organism>
<gene>
    <name evidence="3" type="ORF">ABC228_10180</name>
</gene>
<dbReference type="GO" id="GO:0016787">
    <property type="term" value="F:hydrolase activity"/>
    <property type="evidence" value="ECO:0007669"/>
    <property type="project" value="UniProtKB-KW"/>
</dbReference>
<dbReference type="PROSITE" id="PS51782">
    <property type="entry name" value="LYSM"/>
    <property type="match status" value="1"/>
</dbReference>
<dbReference type="Pfam" id="PF07486">
    <property type="entry name" value="Hydrolase_2"/>
    <property type="match status" value="1"/>
</dbReference>
<dbReference type="InterPro" id="IPR018392">
    <property type="entry name" value="LysM"/>
</dbReference>
<dbReference type="SMART" id="SM00257">
    <property type="entry name" value="LysM"/>
    <property type="match status" value="1"/>
</dbReference>
<dbReference type="InterPro" id="IPR011105">
    <property type="entry name" value="Cell_wall_hydrolase_SleB"/>
</dbReference>
<dbReference type="RefSeq" id="WP_345825026.1">
    <property type="nucleotide sequence ID" value="NZ_JBDIML010000003.1"/>
</dbReference>
<evidence type="ECO:0000256" key="1">
    <source>
        <dbReference type="SAM" id="SignalP"/>
    </source>
</evidence>
<dbReference type="InterPro" id="IPR036779">
    <property type="entry name" value="LysM_dom_sf"/>
</dbReference>
<keyword evidence="3" id="KW-0378">Hydrolase</keyword>
<dbReference type="Proteomes" id="UP001444625">
    <property type="component" value="Unassembled WGS sequence"/>
</dbReference>
<name>A0ABU9XH01_9BACI</name>
<sequence length="195" mass="21071">MNKLKKLVIATTLSLSIFVLPTIGGAAPYTVQQGDTFWSIAQKYGTTVANLQIANNRSGSQLFAGEAIKVPDYVSKADKELMASLVHAEAKGEPYSGKVAVATVILNRVDHKEFPNSISGVIYERSSGHYAFSPVENGEINRGYTAEDMKAVNEAIAFRGQGKGSIYFYNPSTASSSWITTREVTVTIGNHVFAK</sequence>
<evidence type="ECO:0000313" key="3">
    <source>
        <dbReference type="EMBL" id="MEN2767555.1"/>
    </source>
</evidence>
<dbReference type="PANTHER" id="PTHR33734">
    <property type="entry name" value="LYSM DOMAIN-CONTAINING GPI-ANCHORED PROTEIN 2"/>
    <property type="match status" value="1"/>
</dbReference>
<evidence type="ECO:0000313" key="4">
    <source>
        <dbReference type="Proteomes" id="UP001444625"/>
    </source>
</evidence>
<dbReference type="PANTHER" id="PTHR33734:SF22">
    <property type="entry name" value="MEMBRANE-BOUND LYTIC MUREIN TRANSGLYCOSYLASE D"/>
    <property type="match status" value="1"/>
</dbReference>
<dbReference type="Gene3D" id="3.10.350.10">
    <property type="entry name" value="LysM domain"/>
    <property type="match status" value="1"/>
</dbReference>
<dbReference type="SUPFAM" id="SSF54106">
    <property type="entry name" value="LysM domain"/>
    <property type="match status" value="1"/>
</dbReference>
<feature type="chain" id="PRO_5046435174" evidence="1">
    <location>
        <begin position="27"/>
        <end position="195"/>
    </location>
</feature>
<reference evidence="3 4" key="1">
    <citation type="submission" date="2024-05" db="EMBL/GenBank/DDBJ databases">
        <authorList>
            <person name="Haq I."/>
            <person name="Ullah Z."/>
            <person name="Ahmad R."/>
            <person name="Li M."/>
            <person name="Tong Y."/>
        </authorList>
    </citation>
    <scope>NUCLEOTIDE SEQUENCE [LARGE SCALE GENOMIC DNA]</scope>
    <source>
        <strain evidence="3 4">16A2E</strain>
    </source>
</reference>
<feature type="signal peptide" evidence="1">
    <location>
        <begin position="1"/>
        <end position="26"/>
    </location>
</feature>
<dbReference type="EMBL" id="JBDIML010000003">
    <property type="protein sequence ID" value="MEN2767555.1"/>
    <property type="molecule type" value="Genomic_DNA"/>
</dbReference>
<dbReference type="Gene3D" id="1.10.10.2520">
    <property type="entry name" value="Cell wall hydrolase SleB, domain 1"/>
    <property type="match status" value="1"/>
</dbReference>
<feature type="domain" description="LysM" evidence="2">
    <location>
        <begin position="27"/>
        <end position="70"/>
    </location>
</feature>